<dbReference type="PANTHER" id="PTHR30399">
    <property type="entry name" value="UNCHARACTERIZED PROTEIN YGJP"/>
    <property type="match status" value="1"/>
</dbReference>
<organism evidence="3 4">
    <name type="scientific">Rothia santali</name>
    <dbReference type="NCBI Taxonomy" id="2949643"/>
    <lineage>
        <taxon>Bacteria</taxon>
        <taxon>Bacillati</taxon>
        <taxon>Actinomycetota</taxon>
        <taxon>Actinomycetes</taxon>
        <taxon>Micrococcales</taxon>
        <taxon>Micrococcaceae</taxon>
        <taxon>Rothia</taxon>
    </lineage>
</organism>
<comment type="caution">
    <text evidence="3">The sequence shown here is derived from an EMBL/GenBank/DDBJ whole genome shotgun (WGS) entry which is preliminary data.</text>
</comment>
<dbReference type="PANTHER" id="PTHR30399:SF1">
    <property type="entry name" value="UTP PYROPHOSPHATASE"/>
    <property type="match status" value="1"/>
</dbReference>
<proteinExistence type="predicted"/>
<dbReference type="EMBL" id="JANAFB010000028">
    <property type="protein sequence ID" value="MCP3426533.1"/>
    <property type="molecule type" value="Genomic_DNA"/>
</dbReference>
<evidence type="ECO:0000313" key="3">
    <source>
        <dbReference type="EMBL" id="MCP3426533.1"/>
    </source>
</evidence>
<name>A0A9X2KIS9_9MICC</name>
<evidence type="ECO:0000256" key="1">
    <source>
        <dbReference type="SAM" id="MobiDB-lite"/>
    </source>
</evidence>
<keyword evidence="4" id="KW-1185">Reference proteome</keyword>
<sequence length="149" mass="16584">MPRRWSTWSGWLPRLRVAGSPGRGPGTDAELAERARAVAEAHLGPEVRPRSIRWVTNQNTRWGSATPARGSIRITHRLRGAPGYVLDYVIHHELCHLLEGSHNARFKRLEARYPHVERAQAFLEGMMHQSGLGPAEPGQESLGSCEPSP</sequence>
<reference evidence="3" key="1">
    <citation type="submission" date="2022-06" db="EMBL/GenBank/DDBJ databases">
        <title>Rothia sp. isolated from sandalwood seedling.</title>
        <authorList>
            <person name="Tuikhar N."/>
            <person name="Kirdat K."/>
            <person name="Thorat V."/>
            <person name="Swetha P."/>
            <person name="Padma S."/>
            <person name="Sundararaj R."/>
            <person name="Yadav A."/>
        </authorList>
    </citation>
    <scope>NUCLEOTIDE SEQUENCE</scope>
    <source>
        <strain evidence="3">AR01</strain>
    </source>
</reference>
<dbReference type="InterPro" id="IPR053136">
    <property type="entry name" value="UTP_pyrophosphatase-like"/>
</dbReference>
<evidence type="ECO:0000313" key="4">
    <source>
        <dbReference type="Proteomes" id="UP001139502"/>
    </source>
</evidence>
<feature type="region of interest" description="Disordered" evidence="1">
    <location>
        <begin position="129"/>
        <end position="149"/>
    </location>
</feature>
<dbReference type="Gene3D" id="3.30.2010.10">
    <property type="entry name" value="Metalloproteases ('zincins'), catalytic domain"/>
    <property type="match status" value="1"/>
</dbReference>
<dbReference type="AlphaFoldDB" id="A0A9X2KIS9"/>
<protein>
    <submittedName>
        <fullName evidence="3">M48 family metallopeptidase</fullName>
    </submittedName>
</protein>
<dbReference type="RefSeq" id="WP_254167316.1">
    <property type="nucleotide sequence ID" value="NZ_JANAFB010000028.1"/>
</dbReference>
<gene>
    <name evidence="3" type="ORF">NBM05_11110</name>
</gene>
<dbReference type="InterPro" id="IPR002725">
    <property type="entry name" value="YgjP-like_metallopeptidase"/>
</dbReference>
<evidence type="ECO:0000259" key="2">
    <source>
        <dbReference type="Pfam" id="PF01863"/>
    </source>
</evidence>
<feature type="domain" description="YgjP-like metallopeptidase" evidence="2">
    <location>
        <begin position="46"/>
        <end position="123"/>
    </location>
</feature>
<dbReference type="CDD" id="cd07344">
    <property type="entry name" value="M48_yhfN_like"/>
    <property type="match status" value="1"/>
</dbReference>
<accession>A0A9X2KIS9</accession>
<dbReference type="Proteomes" id="UP001139502">
    <property type="component" value="Unassembled WGS sequence"/>
</dbReference>
<dbReference type="Pfam" id="PF01863">
    <property type="entry name" value="YgjP-like"/>
    <property type="match status" value="1"/>
</dbReference>